<dbReference type="SUPFAM" id="SSF52540">
    <property type="entry name" value="P-loop containing nucleoside triphosphate hydrolases"/>
    <property type="match status" value="1"/>
</dbReference>
<dbReference type="Pfam" id="PF24883">
    <property type="entry name" value="NPHP3_N"/>
    <property type="match status" value="1"/>
</dbReference>
<evidence type="ECO:0000259" key="3">
    <source>
        <dbReference type="Pfam" id="PF25053"/>
    </source>
</evidence>
<keyword evidence="5" id="KW-1185">Reference proteome</keyword>
<evidence type="ECO:0008006" key="6">
    <source>
        <dbReference type="Google" id="ProtNLM"/>
    </source>
</evidence>
<dbReference type="Proteomes" id="UP001345013">
    <property type="component" value="Unassembled WGS sequence"/>
</dbReference>
<gene>
    <name evidence="4" type="ORF">LTR24_007256</name>
</gene>
<evidence type="ECO:0000313" key="5">
    <source>
        <dbReference type="Proteomes" id="UP001345013"/>
    </source>
</evidence>
<dbReference type="Gene3D" id="3.40.50.300">
    <property type="entry name" value="P-loop containing nucleotide triphosphate hydrolases"/>
    <property type="match status" value="1"/>
</dbReference>
<evidence type="ECO:0000259" key="2">
    <source>
        <dbReference type="Pfam" id="PF24883"/>
    </source>
</evidence>
<reference evidence="4 5" key="1">
    <citation type="submission" date="2023-08" db="EMBL/GenBank/DDBJ databases">
        <title>Black Yeasts Isolated from many extreme environments.</title>
        <authorList>
            <person name="Coleine C."/>
            <person name="Stajich J.E."/>
            <person name="Selbmann L."/>
        </authorList>
    </citation>
    <scope>NUCLEOTIDE SEQUENCE [LARGE SCALE GENOMIC DNA]</scope>
    <source>
        <strain evidence="4 5">CCFEE 5885</strain>
    </source>
</reference>
<dbReference type="InterPro" id="IPR056884">
    <property type="entry name" value="NPHP3-like_N"/>
</dbReference>
<keyword evidence="1" id="KW-0677">Repeat</keyword>
<dbReference type="InterPro" id="IPR027417">
    <property type="entry name" value="P-loop_NTPase"/>
</dbReference>
<name>A0ABR0K3L1_9EURO</name>
<evidence type="ECO:0000313" key="4">
    <source>
        <dbReference type="EMBL" id="KAK5085051.1"/>
    </source>
</evidence>
<organism evidence="4 5">
    <name type="scientific">Lithohypha guttulata</name>
    <dbReference type="NCBI Taxonomy" id="1690604"/>
    <lineage>
        <taxon>Eukaryota</taxon>
        <taxon>Fungi</taxon>
        <taxon>Dikarya</taxon>
        <taxon>Ascomycota</taxon>
        <taxon>Pezizomycotina</taxon>
        <taxon>Eurotiomycetes</taxon>
        <taxon>Chaetothyriomycetidae</taxon>
        <taxon>Chaetothyriales</taxon>
        <taxon>Trichomeriaceae</taxon>
        <taxon>Lithohypha</taxon>
    </lineage>
</organism>
<feature type="domain" description="DUF7791" evidence="3">
    <location>
        <begin position="353"/>
        <end position="526"/>
    </location>
</feature>
<feature type="domain" description="Nephrocystin 3-like N-terminal" evidence="2">
    <location>
        <begin position="64"/>
        <end position="233"/>
    </location>
</feature>
<accession>A0ABR0K3L1</accession>
<proteinExistence type="predicted"/>
<sequence>MNGGNLHQGDRYILLNSLEHTQHGQQRLINSLRSAHTNTRMNQVTKSYHQTFEWIFEPGSGTSRYNFASWLSNTQPTFWLAGKPGSGKSTLMKMLCAHEVTGERLAKALKVNSLIRLSFFFWLNGDPFQRTLHGCLCTLLHQLLKQDPQLGNALLEMEEGVQDKQVVGDWSVQELTSVFLSASKWALSNGSRGMVLFLDGLDECDPDDDVIEFITTLNGLFHVGKVKLCVSSRQEPDFEKAFRVRPHLRLQDFTYHDMLEMCEHKLSVELRKADSSIVDERDIQWLSCRVADKAEGVFLWASVAIKSLCISIRNSDNVEILYRRLMHLPSEMKHLYRQMLDRLEEDRPVYREQMATCFALSQYLPLSLLHFAIAANGSLMKQCLSNSNETNEVVLNEVIRVCENMPRSIYACTAGLIEIVDNERPRRALEEPVIHPSDVALLSSGTTASAGVSSALYPVCTCYTRSRKRCFEASRRPLELTTFHKKHVQYLHRSVRDFLATETENPTTTWLDQEIRAHQASASTLVLSELFVCELGCVCKTHVVDTLLFRSLSAMNESDAEHLGTKIMRFAEHSQTMHNGHNCGYGRSHRLFDQRGLTAYRGAHTWRSYLPRTPDQCVDLAGTLLATGKPAFASMLVSTKAPKLSRYYKGYLMLCAARCSVRLMRDIDIVGQRAETLRFLVESGADLVSPQVVVGVGKPGSLSPRPPLLEVLLFILRALFNLRGFGLDAPVRCLDQLLDALAAQNLGQTLTLYHWSVDEIHSSRVSGSISPVSAVEIRILFEHSMKGLLEAFRYDYLFPPIHLIRWHDRGVPNVRCQHHESREDSAVNGSLRTAVGSFLIGTMSSEKYGANELTLMRNCLSEFLRRHRRPPSPEDSEAWMSIENKYLIRRTLIYTRSTLSLQTHS</sequence>
<evidence type="ECO:0000256" key="1">
    <source>
        <dbReference type="ARBA" id="ARBA00022737"/>
    </source>
</evidence>
<protein>
    <recommendedName>
        <fullName evidence="6">NACHT domain-containing protein</fullName>
    </recommendedName>
</protein>
<comment type="caution">
    <text evidence="4">The sequence shown here is derived from an EMBL/GenBank/DDBJ whole genome shotgun (WGS) entry which is preliminary data.</text>
</comment>
<dbReference type="PANTHER" id="PTHR10039">
    <property type="entry name" value="AMELOGENIN"/>
    <property type="match status" value="1"/>
</dbReference>
<dbReference type="InterPro" id="IPR056693">
    <property type="entry name" value="DUF7791"/>
</dbReference>
<dbReference type="Pfam" id="PF25053">
    <property type="entry name" value="DUF7791"/>
    <property type="match status" value="1"/>
</dbReference>
<dbReference type="PANTHER" id="PTHR10039:SF5">
    <property type="entry name" value="NACHT DOMAIN-CONTAINING PROTEIN"/>
    <property type="match status" value="1"/>
</dbReference>
<dbReference type="EMBL" id="JAVRRG010000106">
    <property type="protein sequence ID" value="KAK5085051.1"/>
    <property type="molecule type" value="Genomic_DNA"/>
</dbReference>